<evidence type="ECO:0000313" key="2">
    <source>
        <dbReference type="Proteomes" id="UP001185012"/>
    </source>
</evidence>
<dbReference type="Proteomes" id="UP001185012">
    <property type="component" value="Unassembled WGS sequence"/>
</dbReference>
<accession>A0ABU1ISH5</accession>
<organism evidence="1 2">
    <name type="scientific">Desmospora profundinema</name>
    <dbReference type="NCBI Taxonomy" id="1571184"/>
    <lineage>
        <taxon>Bacteria</taxon>
        <taxon>Bacillati</taxon>
        <taxon>Bacillota</taxon>
        <taxon>Bacilli</taxon>
        <taxon>Bacillales</taxon>
        <taxon>Thermoactinomycetaceae</taxon>
        <taxon>Desmospora</taxon>
    </lineage>
</organism>
<gene>
    <name evidence="1" type="ORF">JOE21_003535</name>
</gene>
<reference evidence="1 2" key="1">
    <citation type="submission" date="2023-07" db="EMBL/GenBank/DDBJ databases">
        <title>Genomic Encyclopedia of Type Strains, Phase IV (KMG-IV): sequencing the most valuable type-strain genomes for metagenomic binning, comparative biology and taxonomic classification.</title>
        <authorList>
            <person name="Goeker M."/>
        </authorList>
    </citation>
    <scope>NUCLEOTIDE SEQUENCE [LARGE SCALE GENOMIC DNA]</scope>
    <source>
        <strain evidence="1 2">DSM 45903</strain>
    </source>
</reference>
<keyword evidence="2" id="KW-1185">Reference proteome</keyword>
<sequence>MMASINIKLYLIHRLKKRPLLIPNYSNIR</sequence>
<comment type="caution">
    <text evidence="1">The sequence shown here is derived from an EMBL/GenBank/DDBJ whole genome shotgun (WGS) entry which is preliminary data.</text>
</comment>
<protein>
    <submittedName>
        <fullName evidence="1">Uncharacterized protein</fullName>
    </submittedName>
</protein>
<proteinExistence type="predicted"/>
<evidence type="ECO:0000313" key="1">
    <source>
        <dbReference type="EMBL" id="MDR6227512.1"/>
    </source>
</evidence>
<name>A0ABU1ISH5_9BACL</name>
<dbReference type="EMBL" id="JAVDQG010000010">
    <property type="protein sequence ID" value="MDR6227512.1"/>
    <property type="molecule type" value="Genomic_DNA"/>
</dbReference>